<reference evidence="2 3" key="1">
    <citation type="submission" date="2019-03" db="EMBL/GenBank/DDBJ databases">
        <title>Single cell metagenomics reveals metabolic interactions within the superorganism composed of flagellate Streblomastix strix and complex community of Bacteroidetes bacteria on its surface.</title>
        <authorList>
            <person name="Treitli S.C."/>
            <person name="Kolisko M."/>
            <person name="Husnik F."/>
            <person name="Keeling P."/>
            <person name="Hampl V."/>
        </authorList>
    </citation>
    <scope>NUCLEOTIDE SEQUENCE [LARGE SCALE GENOMIC DNA]</scope>
    <source>
        <strain evidence="2">ST1C</strain>
    </source>
</reference>
<proteinExistence type="predicted"/>
<comment type="caution">
    <text evidence="2">The sequence shown here is derived from an EMBL/GenBank/DDBJ whole genome shotgun (WGS) entry which is preliminary data.</text>
</comment>
<gene>
    <name evidence="2" type="ORF">EZS28_053665</name>
</gene>
<evidence type="ECO:0000313" key="2">
    <source>
        <dbReference type="EMBL" id="KAA6328911.1"/>
    </source>
</evidence>
<feature type="compositionally biased region" description="Acidic residues" evidence="1">
    <location>
        <begin position="50"/>
        <end position="61"/>
    </location>
</feature>
<dbReference type="Proteomes" id="UP000324800">
    <property type="component" value="Unassembled WGS sequence"/>
</dbReference>
<accession>A0A5J4R746</accession>
<evidence type="ECO:0000256" key="1">
    <source>
        <dbReference type="SAM" id="MobiDB-lite"/>
    </source>
</evidence>
<name>A0A5J4R746_9EUKA</name>
<evidence type="ECO:0000313" key="3">
    <source>
        <dbReference type="Proteomes" id="UP000324800"/>
    </source>
</evidence>
<protein>
    <submittedName>
        <fullName evidence="2">Uncharacterized protein</fullName>
    </submittedName>
</protein>
<feature type="non-terminal residue" evidence="2">
    <location>
        <position position="1"/>
    </location>
</feature>
<organism evidence="2 3">
    <name type="scientific">Streblomastix strix</name>
    <dbReference type="NCBI Taxonomy" id="222440"/>
    <lineage>
        <taxon>Eukaryota</taxon>
        <taxon>Metamonada</taxon>
        <taxon>Preaxostyla</taxon>
        <taxon>Oxymonadida</taxon>
        <taxon>Streblomastigidae</taxon>
        <taxon>Streblomastix</taxon>
    </lineage>
</organism>
<dbReference type="EMBL" id="SNRW01043201">
    <property type="protein sequence ID" value="KAA6328911.1"/>
    <property type="molecule type" value="Genomic_DNA"/>
</dbReference>
<dbReference type="AlphaFoldDB" id="A0A5J4R746"/>
<feature type="region of interest" description="Disordered" evidence="1">
    <location>
        <begin position="42"/>
        <end position="63"/>
    </location>
</feature>
<sequence>KNGAQATDVLLANGDSKPISDIAGDEFVAKTGKILQVEQGLLRYGGQPDNESESEESDDDDYQTKWEIQQAYVNKTQMETITGRKTFKNDQLEIQPTCTYANVKISLRFILNAGTTTSFAAITSGNIQLCPTATRYDDGLRIFRSDSNTGNATIQLGCSRTSHQCY</sequence>